<dbReference type="PhylomeDB" id="T1IN13"/>
<dbReference type="Gene3D" id="1.20.5.110">
    <property type="match status" value="1"/>
</dbReference>
<dbReference type="PROSITE" id="PS50192">
    <property type="entry name" value="T_SNARE"/>
    <property type="match status" value="1"/>
</dbReference>
<reference evidence="8" key="2">
    <citation type="submission" date="2015-02" db="UniProtKB">
        <authorList>
            <consortium name="EnsemblMetazoa"/>
        </authorList>
    </citation>
    <scope>IDENTIFICATION</scope>
</reference>
<dbReference type="PANTHER" id="PTHR12791">
    <property type="entry name" value="GOLGI SNARE BET1-RELATED"/>
    <property type="match status" value="1"/>
</dbReference>
<dbReference type="SMART" id="SM00397">
    <property type="entry name" value="t_SNARE"/>
    <property type="match status" value="1"/>
</dbReference>
<dbReference type="OMA" id="DSTCYIA"/>
<dbReference type="HOGENOM" id="CLU_099972_0_0_1"/>
<dbReference type="AlphaFoldDB" id="T1IN13"/>
<evidence type="ECO:0000256" key="4">
    <source>
        <dbReference type="ARBA" id="ARBA00022989"/>
    </source>
</evidence>
<evidence type="ECO:0000256" key="1">
    <source>
        <dbReference type="ARBA" id="ARBA00004167"/>
    </source>
</evidence>
<organism evidence="8 9">
    <name type="scientific">Strigamia maritima</name>
    <name type="common">European centipede</name>
    <name type="synonym">Geophilus maritimus</name>
    <dbReference type="NCBI Taxonomy" id="126957"/>
    <lineage>
        <taxon>Eukaryota</taxon>
        <taxon>Metazoa</taxon>
        <taxon>Ecdysozoa</taxon>
        <taxon>Arthropoda</taxon>
        <taxon>Myriapoda</taxon>
        <taxon>Chilopoda</taxon>
        <taxon>Pleurostigmophora</taxon>
        <taxon>Geophilomorpha</taxon>
        <taxon>Linotaeniidae</taxon>
        <taxon>Strigamia</taxon>
    </lineage>
</organism>
<keyword evidence="9" id="KW-1185">Reference proteome</keyword>
<evidence type="ECO:0000256" key="5">
    <source>
        <dbReference type="ARBA" id="ARBA00023136"/>
    </source>
</evidence>
<name>T1IN13_STRMM</name>
<comment type="subcellular location">
    <subcellularLocation>
        <location evidence="1">Membrane</location>
        <topology evidence="1">Single-pass membrane protein</topology>
    </subcellularLocation>
</comment>
<dbReference type="GO" id="GO:0016020">
    <property type="term" value="C:membrane"/>
    <property type="evidence" value="ECO:0007669"/>
    <property type="project" value="UniProtKB-SubCell"/>
</dbReference>
<feature type="transmembrane region" description="Helical" evidence="6">
    <location>
        <begin position="216"/>
        <end position="237"/>
    </location>
</feature>
<protein>
    <recommendedName>
        <fullName evidence="7">t-SNARE coiled-coil homology domain-containing protein</fullName>
    </recommendedName>
</protein>
<keyword evidence="3 6" id="KW-0812">Transmembrane</keyword>
<dbReference type="InterPro" id="IPR000727">
    <property type="entry name" value="T_SNARE_dom"/>
</dbReference>
<evidence type="ECO:0000313" key="9">
    <source>
        <dbReference type="Proteomes" id="UP000014500"/>
    </source>
</evidence>
<sequence length="239" mass="27552">MAASCDRWILDYENCEKTYREVLEKINQRDGQSRVSQGYAQVSSAIRLQLKKFETDLIQLRQILIQSSSSSYITELEIRRRETMLDNLEKKHTQLQAAFANRVTTLQNDRSALLNKDFSPSSATKKLEHETDDTRYMTVDEIKNRHAAVLEEQDRGLDALSQVIARQKNVGYDIANEIDIHNDIIDDITDHVDRTRERLIKETGHVKIVHRKSGSCWLWTIILLLIIAIVLVSTIPAPH</sequence>
<proteinExistence type="predicted"/>
<dbReference type="GO" id="GO:0005794">
    <property type="term" value="C:Golgi apparatus"/>
    <property type="evidence" value="ECO:0007669"/>
    <property type="project" value="UniProtKB-ARBA"/>
</dbReference>
<feature type="domain" description="T-SNARE coiled-coil homology" evidence="7">
    <location>
        <begin position="147"/>
        <end position="209"/>
    </location>
</feature>
<dbReference type="Proteomes" id="UP000014500">
    <property type="component" value="Unassembled WGS sequence"/>
</dbReference>
<accession>T1IN13</accession>
<evidence type="ECO:0000256" key="2">
    <source>
        <dbReference type="ARBA" id="ARBA00022448"/>
    </source>
</evidence>
<keyword evidence="5 6" id="KW-0472">Membrane</keyword>
<evidence type="ECO:0000256" key="6">
    <source>
        <dbReference type="SAM" id="Phobius"/>
    </source>
</evidence>
<dbReference type="STRING" id="126957.T1IN13"/>
<dbReference type="Pfam" id="PF05739">
    <property type="entry name" value="SNARE"/>
    <property type="match status" value="1"/>
</dbReference>
<evidence type="ECO:0000313" key="8">
    <source>
        <dbReference type="EnsemblMetazoa" id="SMAR002383-PA"/>
    </source>
</evidence>
<evidence type="ECO:0000259" key="7">
    <source>
        <dbReference type="PROSITE" id="PS50192"/>
    </source>
</evidence>
<keyword evidence="2" id="KW-0813">Transport</keyword>
<reference evidence="9" key="1">
    <citation type="submission" date="2011-05" db="EMBL/GenBank/DDBJ databases">
        <authorList>
            <person name="Richards S.R."/>
            <person name="Qu J."/>
            <person name="Jiang H."/>
            <person name="Jhangiani S.N."/>
            <person name="Agravi P."/>
            <person name="Goodspeed R."/>
            <person name="Gross S."/>
            <person name="Mandapat C."/>
            <person name="Jackson L."/>
            <person name="Mathew T."/>
            <person name="Pu L."/>
            <person name="Thornton R."/>
            <person name="Saada N."/>
            <person name="Wilczek-Boney K.B."/>
            <person name="Lee S."/>
            <person name="Kovar C."/>
            <person name="Wu Y."/>
            <person name="Scherer S.E."/>
            <person name="Worley K.C."/>
            <person name="Muzny D.M."/>
            <person name="Gibbs R."/>
        </authorList>
    </citation>
    <scope>NUCLEOTIDE SEQUENCE</scope>
    <source>
        <strain evidence="9">Brora</strain>
    </source>
</reference>
<keyword evidence="4 6" id="KW-1133">Transmembrane helix</keyword>
<dbReference type="EMBL" id="JH431114">
    <property type="status" value="NOT_ANNOTATED_CDS"/>
    <property type="molecule type" value="Genomic_DNA"/>
</dbReference>
<evidence type="ECO:0000256" key="3">
    <source>
        <dbReference type="ARBA" id="ARBA00022692"/>
    </source>
</evidence>
<dbReference type="SUPFAM" id="SSF58038">
    <property type="entry name" value="SNARE fusion complex"/>
    <property type="match status" value="1"/>
</dbReference>
<dbReference type="EnsemblMetazoa" id="SMAR002383-RA">
    <property type="protein sequence ID" value="SMAR002383-PA"/>
    <property type="gene ID" value="SMAR002383"/>
</dbReference>
<dbReference type="eggNOG" id="KOG3202">
    <property type="taxonomic scope" value="Eukaryota"/>
</dbReference>